<evidence type="ECO:0000256" key="4">
    <source>
        <dbReference type="ARBA" id="ARBA00022692"/>
    </source>
</evidence>
<feature type="transmembrane region" description="Helical" evidence="7">
    <location>
        <begin position="148"/>
        <end position="167"/>
    </location>
</feature>
<evidence type="ECO:0000256" key="6">
    <source>
        <dbReference type="ARBA" id="ARBA00023136"/>
    </source>
</evidence>
<name>A0A286CVZ4_9GAMM</name>
<dbReference type="AlphaFoldDB" id="A0A286CVZ4"/>
<keyword evidence="6 7" id="KW-0472">Membrane</keyword>
<evidence type="ECO:0000256" key="5">
    <source>
        <dbReference type="ARBA" id="ARBA00022989"/>
    </source>
</evidence>
<dbReference type="NCBIfam" id="TIGR00427">
    <property type="entry name" value="NAAT family transporter"/>
    <property type="match status" value="1"/>
</dbReference>
<accession>A0A286CVZ4</accession>
<sequence length="221" mass="23790">MNPFIVHFVSLFLTLLAIINPLEAIPVFLNLMADKDRQTRRRVAQKSCLYAMGLMVFFLLFGTLVMEAFGVSLSMVQVVGGIILTRIGFELFAPSQGRLIPTAGSRQADGMDMAFVPLAMPIMFGPGGIATLIGMATPMHLTLATLETYAISILAIMATMVVTYLSLAYAGPILKKIGPKGIDAASRITGFFVSAMGMGMFFNGLVEFLRSYGVLMTKVAG</sequence>
<feature type="transmembrane region" description="Helical" evidence="7">
    <location>
        <begin position="6"/>
        <end position="29"/>
    </location>
</feature>
<evidence type="ECO:0000256" key="7">
    <source>
        <dbReference type="RuleBase" id="RU362048"/>
    </source>
</evidence>
<dbReference type="GO" id="GO:0005886">
    <property type="term" value="C:plasma membrane"/>
    <property type="evidence" value="ECO:0007669"/>
    <property type="project" value="UniProtKB-SubCell"/>
</dbReference>
<dbReference type="EMBL" id="OCND01000001">
    <property type="protein sequence ID" value="SOD50563.1"/>
    <property type="molecule type" value="Genomic_DNA"/>
</dbReference>
<evidence type="ECO:0000313" key="8">
    <source>
        <dbReference type="EMBL" id="SOD50563.1"/>
    </source>
</evidence>
<dbReference type="InterPro" id="IPR002771">
    <property type="entry name" value="Multi_antbiot-R_MarC"/>
</dbReference>
<feature type="transmembrane region" description="Helical" evidence="7">
    <location>
        <begin position="188"/>
        <end position="206"/>
    </location>
</feature>
<comment type="subcellular location">
    <subcellularLocation>
        <location evidence="1 7">Cell membrane</location>
        <topology evidence="1 7">Multi-pass membrane protein</topology>
    </subcellularLocation>
</comment>
<keyword evidence="9" id="KW-1185">Reference proteome</keyword>
<dbReference type="OrthoDB" id="21094at2"/>
<proteinExistence type="inferred from homology"/>
<gene>
    <name evidence="8" type="ORF">SAMN06296416_101184</name>
</gene>
<dbReference type="PANTHER" id="PTHR33508:SF1">
    <property type="entry name" value="UPF0056 MEMBRANE PROTEIN YHCE"/>
    <property type="match status" value="1"/>
</dbReference>
<feature type="transmembrane region" description="Helical" evidence="7">
    <location>
        <begin position="114"/>
        <end position="136"/>
    </location>
</feature>
<evidence type="ECO:0000256" key="3">
    <source>
        <dbReference type="ARBA" id="ARBA00022475"/>
    </source>
</evidence>
<comment type="similarity">
    <text evidence="2 7">Belongs to the UPF0056 (MarC) family.</text>
</comment>
<evidence type="ECO:0000313" key="9">
    <source>
        <dbReference type="Proteomes" id="UP000219374"/>
    </source>
</evidence>
<evidence type="ECO:0000256" key="2">
    <source>
        <dbReference type="ARBA" id="ARBA00009784"/>
    </source>
</evidence>
<protein>
    <recommendedName>
        <fullName evidence="7">UPF0056 membrane protein</fullName>
    </recommendedName>
</protein>
<keyword evidence="3" id="KW-1003">Cell membrane</keyword>
<organism evidence="8 9">
    <name type="scientific">Pseudoxanthomonas wuyuanensis</name>
    <dbReference type="NCBI Taxonomy" id="1073196"/>
    <lineage>
        <taxon>Bacteria</taxon>
        <taxon>Pseudomonadati</taxon>
        <taxon>Pseudomonadota</taxon>
        <taxon>Gammaproteobacteria</taxon>
        <taxon>Lysobacterales</taxon>
        <taxon>Lysobacteraceae</taxon>
        <taxon>Pseudoxanthomonas</taxon>
    </lineage>
</organism>
<dbReference type="Pfam" id="PF01914">
    <property type="entry name" value="MarC"/>
    <property type="match status" value="1"/>
</dbReference>
<dbReference type="Proteomes" id="UP000219374">
    <property type="component" value="Unassembled WGS sequence"/>
</dbReference>
<feature type="transmembrane region" description="Helical" evidence="7">
    <location>
        <begin position="49"/>
        <end position="69"/>
    </location>
</feature>
<dbReference type="PANTHER" id="PTHR33508">
    <property type="entry name" value="UPF0056 MEMBRANE PROTEIN YHCE"/>
    <property type="match status" value="1"/>
</dbReference>
<keyword evidence="5 7" id="KW-1133">Transmembrane helix</keyword>
<dbReference type="RefSeq" id="WP_097119999.1">
    <property type="nucleotide sequence ID" value="NZ_OCND01000001.1"/>
</dbReference>
<evidence type="ECO:0000256" key="1">
    <source>
        <dbReference type="ARBA" id="ARBA00004651"/>
    </source>
</evidence>
<feature type="transmembrane region" description="Helical" evidence="7">
    <location>
        <begin position="75"/>
        <end position="93"/>
    </location>
</feature>
<keyword evidence="4 7" id="KW-0812">Transmembrane</keyword>
<reference evidence="8 9" key="1">
    <citation type="submission" date="2017-09" db="EMBL/GenBank/DDBJ databases">
        <authorList>
            <person name="Ehlers B."/>
            <person name="Leendertz F.H."/>
        </authorList>
    </citation>
    <scope>NUCLEOTIDE SEQUENCE [LARGE SCALE GENOMIC DNA]</scope>
    <source>
        <strain evidence="8 9">CGMCC 1.10978</strain>
    </source>
</reference>